<organism evidence="4 5">
    <name type="scientific">Vanilla planifolia</name>
    <name type="common">Vanilla</name>
    <dbReference type="NCBI Taxonomy" id="51239"/>
    <lineage>
        <taxon>Eukaryota</taxon>
        <taxon>Viridiplantae</taxon>
        <taxon>Streptophyta</taxon>
        <taxon>Embryophyta</taxon>
        <taxon>Tracheophyta</taxon>
        <taxon>Spermatophyta</taxon>
        <taxon>Magnoliopsida</taxon>
        <taxon>Liliopsida</taxon>
        <taxon>Asparagales</taxon>
        <taxon>Orchidaceae</taxon>
        <taxon>Vanilloideae</taxon>
        <taxon>Vanilleae</taxon>
        <taxon>Vanilla</taxon>
    </lineage>
</organism>
<evidence type="ECO:0000256" key="2">
    <source>
        <dbReference type="ARBA" id="ARBA00022170"/>
    </source>
</evidence>
<comment type="similarity">
    <text evidence="1">Belongs to the SDHAF4 family.</text>
</comment>
<evidence type="ECO:0000256" key="3">
    <source>
        <dbReference type="SAM" id="MobiDB-lite"/>
    </source>
</evidence>
<protein>
    <recommendedName>
        <fullName evidence="2">Succinate dehydrogenase assembly factor 4, mitochondrial</fullName>
    </recommendedName>
</protein>
<dbReference type="Proteomes" id="UP000636800">
    <property type="component" value="Chromosome 10"/>
</dbReference>
<evidence type="ECO:0000313" key="4">
    <source>
        <dbReference type="EMBL" id="KAG0463952.1"/>
    </source>
</evidence>
<comment type="caution">
    <text evidence="4">The sequence shown here is derived from an EMBL/GenBank/DDBJ whole genome shotgun (WGS) entry which is preliminary data.</text>
</comment>
<accession>A0A835Q6W0</accession>
<dbReference type="EMBL" id="JADCNL010000010">
    <property type="protein sequence ID" value="KAG0463952.1"/>
    <property type="molecule type" value="Genomic_DNA"/>
</dbReference>
<dbReference type="OrthoDB" id="77368at2759"/>
<dbReference type="PANTHER" id="PTHR28524">
    <property type="entry name" value="SUCCINATE DEHYDROGENASE ASSEMBLY FACTOR 4, MITOCHONDRIAL"/>
    <property type="match status" value="1"/>
</dbReference>
<dbReference type="InterPro" id="IPR012875">
    <property type="entry name" value="SDHF4"/>
</dbReference>
<evidence type="ECO:0000256" key="1">
    <source>
        <dbReference type="ARBA" id="ARBA00005701"/>
    </source>
</evidence>
<proteinExistence type="inferred from homology"/>
<dbReference type="GO" id="GO:0034553">
    <property type="term" value="P:mitochondrial respiratory chain complex II assembly"/>
    <property type="evidence" value="ECO:0007669"/>
    <property type="project" value="TreeGrafter"/>
</dbReference>
<gene>
    <name evidence="4" type="ORF">HPP92_020021</name>
</gene>
<sequence length="108" mass="12075">MANNLRRLLIPLLETRIGFSGTPHASMSAVRAFSSPPQQFSQVTSEIPSQPSCPPVEKDECKLNDNVSRGEDEKDGDHVKKKKEILGPSGPEPTRYGDWERNGRCYDF</sequence>
<feature type="compositionally biased region" description="Polar residues" evidence="3">
    <location>
        <begin position="41"/>
        <end position="50"/>
    </location>
</feature>
<dbReference type="PANTHER" id="PTHR28524:SF3">
    <property type="entry name" value="SUCCINATE DEHYDROGENASE ASSEMBLY FACTOR 4, MITOCHONDRIAL"/>
    <property type="match status" value="1"/>
</dbReference>
<evidence type="ECO:0000313" key="5">
    <source>
        <dbReference type="Proteomes" id="UP000636800"/>
    </source>
</evidence>
<name>A0A835Q6W0_VANPL</name>
<reference evidence="4 5" key="1">
    <citation type="journal article" date="2020" name="Nat. Food">
        <title>A phased Vanilla planifolia genome enables genetic improvement of flavour and production.</title>
        <authorList>
            <person name="Hasing T."/>
            <person name="Tang H."/>
            <person name="Brym M."/>
            <person name="Khazi F."/>
            <person name="Huang T."/>
            <person name="Chambers A.H."/>
        </authorList>
    </citation>
    <scope>NUCLEOTIDE SEQUENCE [LARGE SCALE GENOMIC DNA]</scope>
    <source>
        <tissue evidence="4">Leaf</tissue>
    </source>
</reference>
<dbReference type="AlphaFoldDB" id="A0A835Q6W0"/>
<keyword evidence="5" id="KW-1185">Reference proteome</keyword>
<dbReference type="GO" id="GO:0005739">
    <property type="term" value="C:mitochondrion"/>
    <property type="evidence" value="ECO:0007669"/>
    <property type="project" value="TreeGrafter"/>
</dbReference>
<feature type="region of interest" description="Disordered" evidence="3">
    <location>
        <begin position="41"/>
        <end position="98"/>
    </location>
</feature>
<feature type="compositionally biased region" description="Basic and acidic residues" evidence="3">
    <location>
        <begin position="56"/>
        <end position="78"/>
    </location>
</feature>
<dbReference type="Pfam" id="PF07896">
    <property type="entry name" value="DUF1674"/>
    <property type="match status" value="1"/>
</dbReference>